<organism evidence="4">
    <name type="scientific">Chaetoceros debilis</name>
    <dbReference type="NCBI Taxonomy" id="122233"/>
    <lineage>
        <taxon>Eukaryota</taxon>
        <taxon>Sar</taxon>
        <taxon>Stramenopiles</taxon>
        <taxon>Ochrophyta</taxon>
        <taxon>Bacillariophyta</taxon>
        <taxon>Coscinodiscophyceae</taxon>
        <taxon>Chaetocerotophycidae</taxon>
        <taxon>Chaetocerotales</taxon>
        <taxon>Chaetocerotaceae</taxon>
        <taxon>Chaetoceros</taxon>
    </lineage>
</organism>
<protein>
    <recommendedName>
        <fullName evidence="5">Haloacid dehalogenase-like hydrolase</fullName>
    </recommendedName>
</protein>
<evidence type="ECO:0000256" key="1">
    <source>
        <dbReference type="ARBA" id="ARBA00022801"/>
    </source>
</evidence>
<name>A0A7S3PWG9_9STRA</name>
<sequence length="413" mass="46428">MRLSLTLASITLISSSTQSHAFSVRSSTSSLSIRNAVHTERQASASVMMTTTESSVESDDTPETQGKSNQLAILTFDLDDTLYPISTIIDEANSAFARSMKQFGFDDIVPSDIVETGKRIRSEMAEIDPERSACLTHTETRQLAIREEMEKIEYQRKLQACADDWATNVSSLSPLVVENAKKWATRAISPSVVQAVLNAWEMERHHAAERHLYPEVMDMLEQIREEYPNVVIGAVTDGKANPLFMTFTLAKYFDFCVNWEDDQAGRKKFFTDLGNVEKDADLKWIYSATKDKGMELVETGANLRGDTFPEPDKEYVWIHVGDDLALDVGGAATCGAKTILTELADKQYHQTARHRFDDIDEENTENVAAWSITPKNELLRREKMNEDAMDLVDKKVAFLSHVPEAIKNILNDE</sequence>
<feature type="chain" id="PRO_5031531262" description="Haloacid dehalogenase-like hydrolase" evidence="3">
    <location>
        <begin position="22"/>
        <end position="413"/>
    </location>
</feature>
<evidence type="ECO:0000256" key="3">
    <source>
        <dbReference type="SAM" id="SignalP"/>
    </source>
</evidence>
<dbReference type="PANTHER" id="PTHR43316">
    <property type="entry name" value="HYDROLASE, HALOACID DELAHOGENASE-RELATED"/>
    <property type="match status" value="1"/>
</dbReference>
<keyword evidence="1" id="KW-0378">Hydrolase</keyword>
<evidence type="ECO:0000256" key="2">
    <source>
        <dbReference type="SAM" id="MobiDB-lite"/>
    </source>
</evidence>
<dbReference type="SUPFAM" id="SSF56784">
    <property type="entry name" value="HAD-like"/>
    <property type="match status" value="1"/>
</dbReference>
<feature type="signal peptide" evidence="3">
    <location>
        <begin position="1"/>
        <end position="21"/>
    </location>
</feature>
<accession>A0A7S3PWG9</accession>
<dbReference type="InterPro" id="IPR036412">
    <property type="entry name" value="HAD-like_sf"/>
</dbReference>
<feature type="compositionally biased region" description="Low complexity" evidence="2">
    <location>
        <begin position="43"/>
        <end position="55"/>
    </location>
</feature>
<dbReference type="Gene3D" id="3.40.50.1000">
    <property type="entry name" value="HAD superfamily/HAD-like"/>
    <property type="match status" value="1"/>
</dbReference>
<keyword evidence="3" id="KW-0732">Signal</keyword>
<dbReference type="PANTHER" id="PTHR43316:SF8">
    <property type="entry name" value="HAD FAMILY HYDROLASE"/>
    <property type="match status" value="1"/>
</dbReference>
<evidence type="ECO:0008006" key="5">
    <source>
        <dbReference type="Google" id="ProtNLM"/>
    </source>
</evidence>
<dbReference type="InterPro" id="IPR051540">
    <property type="entry name" value="S-2-haloacid_dehalogenase"/>
</dbReference>
<reference evidence="4" key="1">
    <citation type="submission" date="2021-01" db="EMBL/GenBank/DDBJ databases">
        <authorList>
            <person name="Corre E."/>
            <person name="Pelletier E."/>
            <person name="Niang G."/>
            <person name="Scheremetjew M."/>
            <person name="Finn R."/>
            <person name="Kale V."/>
            <person name="Holt S."/>
            <person name="Cochrane G."/>
            <person name="Meng A."/>
            <person name="Brown T."/>
            <person name="Cohen L."/>
        </authorList>
    </citation>
    <scope>NUCLEOTIDE SEQUENCE</scope>
    <source>
        <strain evidence="4">MM31A-1</strain>
    </source>
</reference>
<feature type="region of interest" description="Disordered" evidence="2">
    <location>
        <begin position="42"/>
        <end position="66"/>
    </location>
</feature>
<dbReference type="EMBL" id="HBIO01004042">
    <property type="protein sequence ID" value="CAE0457930.1"/>
    <property type="molecule type" value="Transcribed_RNA"/>
</dbReference>
<evidence type="ECO:0000313" key="4">
    <source>
        <dbReference type="EMBL" id="CAE0457930.1"/>
    </source>
</evidence>
<gene>
    <name evidence="4" type="ORF">CDEB00056_LOCUS2771</name>
</gene>
<dbReference type="InterPro" id="IPR023214">
    <property type="entry name" value="HAD_sf"/>
</dbReference>
<dbReference type="GO" id="GO:0016787">
    <property type="term" value="F:hydrolase activity"/>
    <property type="evidence" value="ECO:0007669"/>
    <property type="project" value="UniProtKB-KW"/>
</dbReference>
<proteinExistence type="predicted"/>
<dbReference type="AlphaFoldDB" id="A0A7S3PWG9"/>